<sequence>MGWVIVAIILTVWVTVAVVLALVIGRSVWLRDRNEKPEPIPHVDPPGSRRDG</sequence>
<protein>
    <submittedName>
        <fullName evidence="2">Uncharacterized protein</fullName>
    </submittedName>
</protein>
<dbReference type="AlphaFoldDB" id="A0A9X3D5K6"/>
<reference evidence="2" key="1">
    <citation type="submission" date="2022-10" db="EMBL/GenBank/DDBJ databases">
        <title>WGS of marine actinomycetes from Thailand.</title>
        <authorList>
            <person name="Thawai C."/>
        </authorList>
    </citation>
    <scope>NUCLEOTIDE SEQUENCE</scope>
    <source>
        <strain evidence="2">SW21</strain>
    </source>
</reference>
<keyword evidence="1" id="KW-0812">Transmembrane</keyword>
<keyword evidence="1" id="KW-0472">Membrane</keyword>
<comment type="caution">
    <text evidence="2">The sequence shown here is derived from an EMBL/GenBank/DDBJ whole genome shotgun (WGS) entry which is preliminary data.</text>
</comment>
<feature type="transmembrane region" description="Helical" evidence="1">
    <location>
        <begin position="6"/>
        <end position="29"/>
    </location>
</feature>
<accession>A0A9X3D5K6</accession>
<organism evidence="2 3">
    <name type="scientific">Gordonia aquimaris</name>
    <dbReference type="NCBI Taxonomy" id="2984863"/>
    <lineage>
        <taxon>Bacteria</taxon>
        <taxon>Bacillati</taxon>
        <taxon>Actinomycetota</taxon>
        <taxon>Actinomycetes</taxon>
        <taxon>Mycobacteriales</taxon>
        <taxon>Gordoniaceae</taxon>
        <taxon>Gordonia</taxon>
    </lineage>
</organism>
<evidence type="ECO:0000256" key="1">
    <source>
        <dbReference type="SAM" id="Phobius"/>
    </source>
</evidence>
<proteinExistence type="predicted"/>
<name>A0A9X3D5K6_9ACTN</name>
<dbReference type="RefSeq" id="WP_235724893.1">
    <property type="nucleotide sequence ID" value="NZ_JAPKFM010000015.1"/>
</dbReference>
<evidence type="ECO:0000313" key="3">
    <source>
        <dbReference type="Proteomes" id="UP001143347"/>
    </source>
</evidence>
<gene>
    <name evidence="2" type="ORF">OSB52_14710</name>
</gene>
<keyword evidence="3" id="KW-1185">Reference proteome</keyword>
<dbReference type="EMBL" id="JAPKFM010000015">
    <property type="protein sequence ID" value="MCX2965345.1"/>
    <property type="molecule type" value="Genomic_DNA"/>
</dbReference>
<evidence type="ECO:0000313" key="2">
    <source>
        <dbReference type="EMBL" id="MCX2965345.1"/>
    </source>
</evidence>
<dbReference type="Proteomes" id="UP001143347">
    <property type="component" value="Unassembled WGS sequence"/>
</dbReference>
<keyword evidence="1" id="KW-1133">Transmembrane helix</keyword>